<dbReference type="AlphaFoldDB" id="A0ABD2XAF9"/>
<evidence type="ECO:0000313" key="1">
    <source>
        <dbReference type="EMBL" id="KAL3401848.1"/>
    </source>
</evidence>
<keyword evidence="2" id="KW-1185">Reference proteome</keyword>
<organism evidence="1 2">
    <name type="scientific">Trichogramma kaykai</name>
    <dbReference type="NCBI Taxonomy" id="54128"/>
    <lineage>
        <taxon>Eukaryota</taxon>
        <taxon>Metazoa</taxon>
        <taxon>Ecdysozoa</taxon>
        <taxon>Arthropoda</taxon>
        <taxon>Hexapoda</taxon>
        <taxon>Insecta</taxon>
        <taxon>Pterygota</taxon>
        <taxon>Neoptera</taxon>
        <taxon>Endopterygota</taxon>
        <taxon>Hymenoptera</taxon>
        <taxon>Apocrita</taxon>
        <taxon>Proctotrupomorpha</taxon>
        <taxon>Chalcidoidea</taxon>
        <taxon>Trichogrammatidae</taxon>
        <taxon>Trichogramma</taxon>
    </lineage>
</organism>
<dbReference type="EMBL" id="JBJJXI010000043">
    <property type="protein sequence ID" value="KAL3401848.1"/>
    <property type="molecule type" value="Genomic_DNA"/>
</dbReference>
<accession>A0ABD2XAF9</accession>
<comment type="caution">
    <text evidence="1">The sequence shown here is derived from an EMBL/GenBank/DDBJ whole genome shotgun (WGS) entry which is preliminary data.</text>
</comment>
<protein>
    <submittedName>
        <fullName evidence="1">Uncharacterized protein</fullName>
    </submittedName>
</protein>
<dbReference type="Proteomes" id="UP001627154">
    <property type="component" value="Unassembled WGS sequence"/>
</dbReference>
<proteinExistence type="predicted"/>
<name>A0ABD2XAF9_9HYME</name>
<gene>
    <name evidence="1" type="ORF">TKK_005195</name>
</gene>
<sequence length="67" mass="7914">MSKIFVEQFIVTKKVEPSIIAVFYLSHRVKHYALELLKLLWLMALMMDQKQETIHVLKIRSGIKVTK</sequence>
<evidence type="ECO:0000313" key="2">
    <source>
        <dbReference type="Proteomes" id="UP001627154"/>
    </source>
</evidence>
<reference evidence="1 2" key="1">
    <citation type="journal article" date="2024" name="bioRxiv">
        <title>A reference genome for Trichogramma kaykai: A tiny desert-dwelling parasitoid wasp with competing sex-ratio distorters.</title>
        <authorList>
            <person name="Culotta J."/>
            <person name="Lindsey A.R."/>
        </authorList>
    </citation>
    <scope>NUCLEOTIDE SEQUENCE [LARGE SCALE GENOMIC DNA]</scope>
    <source>
        <strain evidence="1 2">KSX58</strain>
    </source>
</reference>